<dbReference type="AlphaFoldDB" id="A0A0J9XIZ4"/>
<feature type="compositionally biased region" description="Low complexity" evidence="5">
    <location>
        <begin position="226"/>
        <end position="243"/>
    </location>
</feature>
<dbReference type="GO" id="GO:0060090">
    <property type="term" value="F:molecular adaptor activity"/>
    <property type="evidence" value="ECO:0007669"/>
    <property type="project" value="TreeGrafter"/>
</dbReference>
<dbReference type="Gene3D" id="1.20.5.420">
    <property type="entry name" value="Immunoglobulin FC, subunit C"/>
    <property type="match status" value="1"/>
</dbReference>
<dbReference type="SUPFAM" id="SSF48452">
    <property type="entry name" value="TPR-like"/>
    <property type="match status" value="1"/>
</dbReference>
<dbReference type="GO" id="GO:0016020">
    <property type="term" value="C:membrane"/>
    <property type="evidence" value="ECO:0007669"/>
    <property type="project" value="TreeGrafter"/>
</dbReference>
<keyword evidence="3 4" id="KW-0802">TPR repeat</keyword>
<accession>A0A0J9XIZ4</accession>
<proteinExistence type="inferred from homology"/>
<evidence type="ECO:0000256" key="3">
    <source>
        <dbReference type="ARBA" id="ARBA00022803"/>
    </source>
</evidence>
<feature type="region of interest" description="Disordered" evidence="5">
    <location>
        <begin position="204"/>
        <end position="257"/>
    </location>
</feature>
<dbReference type="Pfam" id="PF16546">
    <property type="entry name" value="SGTA_dimer"/>
    <property type="match status" value="1"/>
</dbReference>
<name>A0A0J9XIZ4_GEOCN</name>
<keyword evidence="2" id="KW-0677">Repeat</keyword>
<evidence type="ECO:0000256" key="1">
    <source>
        <dbReference type="ARBA" id="ARBA00008175"/>
    </source>
</evidence>
<evidence type="ECO:0000256" key="5">
    <source>
        <dbReference type="SAM" id="MobiDB-lite"/>
    </source>
</evidence>
<dbReference type="EMBL" id="CCBN010000018">
    <property type="protein sequence ID" value="CDO56958.1"/>
    <property type="molecule type" value="Genomic_DNA"/>
</dbReference>
<dbReference type="InterPro" id="IPR019734">
    <property type="entry name" value="TPR_rpt"/>
</dbReference>
<evidence type="ECO:0000259" key="6">
    <source>
        <dbReference type="Pfam" id="PF16546"/>
    </source>
</evidence>
<organism evidence="7 8">
    <name type="scientific">Geotrichum candidum</name>
    <name type="common">Oospora lactis</name>
    <name type="synonym">Dipodascus geotrichum</name>
    <dbReference type="NCBI Taxonomy" id="1173061"/>
    <lineage>
        <taxon>Eukaryota</taxon>
        <taxon>Fungi</taxon>
        <taxon>Dikarya</taxon>
        <taxon>Ascomycota</taxon>
        <taxon>Saccharomycotina</taxon>
        <taxon>Dipodascomycetes</taxon>
        <taxon>Dipodascales</taxon>
        <taxon>Dipodascaceae</taxon>
        <taxon>Geotrichum</taxon>
    </lineage>
</organism>
<dbReference type="SMART" id="SM00028">
    <property type="entry name" value="TPR"/>
    <property type="match status" value="3"/>
</dbReference>
<dbReference type="OrthoDB" id="2335338at2759"/>
<feature type="compositionally biased region" description="Polar residues" evidence="5">
    <location>
        <begin position="210"/>
        <end position="225"/>
    </location>
</feature>
<dbReference type="InterPro" id="IPR011990">
    <property type="entry name" value="TPR-like_helical_dom_sf"/>
</dbReference>
<evidence type="ECO:0000313" key="7">
    <source>
        <dbReference type="EMBL" id="CDO56958.1"/>
    </source>
</evidence>
<dbReference type="PROSITE" id="PS50005">
    <property type="entry name" value="TPR"/>
    <property type="match status" value="2"/>
</dbReference>
<dbReference type="Gene3D" id="1.25.40.10">
    <property type="entry name" value="Tetratricopeptide repeat domain"/>
    <property type="match status" value="1"/>
</dbReference>
<sequence>MISPITTNKTISDELHQSIVNYLSTIVHEGTIDGDDQDSVVAAIDCLSDVFKVKPFSSDKSLLTAYAHYKAEHKPSDADKAKAEASKQDGNRFMAARNYTEAVASYSRAIELDPSNPVYYGNRSAAYQSMRIYDSAISDAENAIKVDSSYAKGYSRLGLALYSDGRYHESVEAYKKGLDLEGENPSAAMKKGLEAALSKLLSESDKDADASSTEPFASSQRENPNSTTESTSSSTSGFASASSIPAESDTPAPSAGPSLFENMLKTYGPLLAQTAGKTDAATVAGVINTLKTSGLPNLQDIMSNPGVKDFADAFVKTQFSPSKPT</sequence>
<reference evidence="7" key="1">
    <citation type="submission" date="2014-03" db="EMBL/GenBank/DDBJ databases">
        <authorList>
            <person name="Casaregola S."/>
        </authorList>
    </citation>
    <scope>NUCLEOTIDE SEQUENCE [LARGE SCALE GENOMIC DNA]</scope>
    <source>
        <strain evidence="7">CLIB 918</strain>
    </source>
</reference>
<comment type="caution">
    <text evidence="7">The sequence shown here is derived from an EMBL/GenBank/DDBJ whole genome shotgun (WGS) entry which is preliminary data.</text>
</comment>
<dbReference type="Proteomes" id="UP000242525">
    <property type="component" value="Unassembled WGS sequence"/>
</dbReference>
<evidence type="ECO:0000256" key="4">
    <source>
        <dbReference type="PROSITE-ProRule" id="PRU00339"/>
    </source>
</evidence>
<keyword evidence="8" id="KW-1185">Reference proteome</keyword>
<dbReference type="InterPro" id="IPR047150">
    <property type="entry name" value="SGT"/>
</dbReference>
<protein>
    <submittedName>
        <fullName evidence="7">Similar to Saccharomyces cerevisiae YOR007C SGT2 Glutamine-rich cytoplasmic cochaperone</fullName>
    </submittedName>
</protein>
<dbReference type="PANTHER" id="PTHR45831:SF2">
    <property type="entry name" value="LD24721P"/>
    <property type="match status" value="1"/>
</dbReference>
<evidence type="ECO:0000256" key="2">
    <source>
        <dbReference type="ARBA" id="ARBA00022737"/>
    </source>
</evidence>
<dbReference type="InterPro" id="IPR032374">
    <property type="entry name" value="SGTA_dimer"/>
</dbReference>
<feature type="domain" description="SGTA homodimerisation" evidence="6">
    <location>
        <begin position="15"/>
        <end position="61"/>
    </location>
</feature>
<dbReference type="GO" id="GO:0006620">
    <property type="term" value="P:post-translational protein targeting to endoplasmic reticulum membrane"/>
    <property type="evidence" value="ECO:0007669"/>
    <property type="project" value="TreeGrafter"/>
</dbReference>
<dbReference type="Pfam" id="PF13432">
    <property type="entry name" value="TPR_16"/>
    <property type="match status" value="1"/>
</dbReference>
<evidence type="ECO:0000313" key="8">
    <source>
        <dbReference type="Proteomes" id="UP000242525"/>
    </source>
</evidence>
<dbReference type="GO" id="GO:0072380">
    <property type="term" value="C:TRC complex"/>
    <property type="evidence" value="ECO:0007669"/>
    <property type="project" value="TreeGrafter"/>
</dbReference>
<dbReference type="PANTHER" id="PTHR45831">
    <property type="entry name" value="LD24721P"/>
    <property type="match status" value="1"/>
</dbReference>
<feature type="repeat" description="TPR" evidence="4">
    <location>
        <begin position="151"/>
        <end position="184"/>
    </location>
</feature>
<dbReference type="STRING" id="1173061.A0A0J9XIZ4"/>
<comment type="similarity">
    <text evidence="1">Belongs to the SGT family.</text>
</comment>
<gene>
    <name evidence="7" type="ORF">BN980_GECA18s00142g</name>
</gene>
<dbReference type="Pfam" id="PF13414">
    <property type="entry name" value="TPR_11"/>
    <property type="match status" value="1"/>
</dbReference>
<feature type="repeat" description="TPR" evidence="4">
    <location>
        <begin position="83"/>
        <end position="116"/>
    </location>
</feature>